<keyword evidence="2" id="KW-1133">Transmembrane helix</keyword>
<reference evidence="5" key="1">
    <citation type="submission" date="2016-11" db="EMBL/GenBank/DDBJ databases">
        <authorList>
            <person name="Varghese N."/>
            <person name="Submissions S."/>
        </authorList>
    </citation>
    <scope>NUCLEOTIDE SEQUENCE [LARGE SCALE GENOMIC DNA]</scope>
    <source>
        <strain evidence="5">DSM 16990</strain>
    </source>
</reference>
<evidence type="ECO:0000313" key="4">
    <source>
        <dbReference type="EMBL" id="SHE75423.1"/>
    </source>
</evidence>
<dbReference type="STRING" id="288992.SAMN04488522_1011108"/>
<dbReference type="EMBL" id="FQUQ01000001">
    <property type="protein sequence ID" value="SHE75423.1"/>
    <property type="molecule type" value="Genomic_DNA"/>
</dbReference>
<dbReference type="InterPro" id="IPR016032">
    <property type="entry name" value="Sig_transdc_resp-reg_C-effctor"/>
</dbReference>
<protein>
    <recommendedName>
        <fullName evidence="6">Regulatory protein, luxR family</fullName>
    </recommendedName>
</protein>
<proteinExistence type="predicted"/>
<dbReference type="GO" id="GO:0006355">
    <property type="term" value="P:regulation of DNA-templated transcription"/>
    <property type="evidence" value="ECO:0007669"/>
    <property type="project" value="InterPro"/>
</dbReference>
<dbReference type="Gene3D" id="1.25.40.10">
    <property type="entry name" value="Tetratricopeptide repeat domain"/>
    <property type="match status" value="1"/>
</dbReference>
<dbReference type="GO" id="GO:0003677">
    <property type="term" value="F:DNA binding"/>
    <property type="evidence" value="ECO:0007669"/>
    <property type="project" value="InterPro"/>
</dbReference>
<feature type="coiled-coil region" evidence="1">
    <location>
        <begin position="380"/>
        <end position="407"/>
    </location>
</feature>
<evidence type="ECO:0000313" key="5">
    <source>
        <dbReference type="Proteomes" id="UP000184287"/>
    </source>
</evidence>
<dbReference type="OrthoDB" id="1090267at2"/>
<dbReference type="RefSeq" id="WP_073228407.1">
    <property type="nucleotide sequence ID" value="NZ_FQUQ01000001.1"/>
</dbReference>
<feature type="coiled-coil region" evidence="1">
    <location>
        <begin position="456"/>
        <end position="490"/>
    </location>
</feature>
<evidence type="ECO:0000256" key="3">
    <source>
        <dbReference type="SAM" id="SignalP"/>
    </source>
</evidence>
<gene>
    <name evidence="4" type="ORF">SAMN04488522_1011108</name>
</gene>
<feature type="transmembrane region" description="Helical" evidence="2">
    <location>
        <begin position="417"/>
        <end position="435"/>
    </location>
</feature>
<keyword evidence="1" id="KW-0175">Coiled coil</keyword>
<dbReference type="Gene3D" id="1.10.10.10">
    <property type="entry name" value="Winged helix-like DNA-binding domain superfamily/Winged helix DNA-binding domain"/>
    <property type="match status" value="1"/>
</dbReference>
<name>A0A1M4W2S2_9SPHI</name>
<dbReference type="InterPro" id="IPR036388">
    <property type="entry name" value="WH-like_DNA-bd_sf"/>
</dbReference>
<feature type="signal peptide" evidence="3">
    <location>
        <begin position="1"/>
        <end position="23"/>
    </location>
</feature>
<accession>A0A1M4W2S2</accession>
<dbReference type="AlphaFoldDB" id="A0A1M4W2S2"/>
<keyword evidence="2" id="KW-0812">Transmembrane</keyword>
<keyword evidence="2" id="KW-0472">Membrane</keyword>
<organism evidence="4 5">
    <name type="scientific">Pedobacter caeni</name>
    <dbReference type="NCBI Taxonomy" id="288992"/>
    <lineage>
        <taxon>Bacteria</taxon>
        <taxon>Pseudomonadati</taxon>
        <taxon>Bacteroidota</taxon>
        <taxon>Sphingobacteriia</taxon>
        <taxon>Sphingobacteriales</taxon>
        <taxon>Sphingobacteriaceae</taxon>
        <taxon>Pedobacter</taxon>
    </lineage>
</organism>
<evidence type="ECO:0000256" key="1">
    <source>
        <dbReference type="SAM" id="Coils"/>
    </source>
</evidence>
<evidence type="ECO:0000256" key="2">
    <source>
        <dbReference type="SAM" id="Phobius"/>
    </source>
</evidence>
<dbReference type="InterPro" id="IPR011990">
    <property type="entry name" value="TPR-like_helical_dom_sf"/>
</dbReference>
<keyword evidence="5" id="KW-1185">Reference proteome</keyword>
<sequence>MKSPLVKRLLCCAIFLVSLNATAQSILADSLNAAIKNTTTDPKEKSGLLIRLSEIYRLNKDDKMGIITGKESVAFALKNKNYTDAVKGYVILTNIYAVTQQFAAMKSASDSALFIAREHNQPGAMAYAWYGRVVLYKALSNADEVVKYSQMALKALEKMDDPYLMSKVYYQLYAVNSGWNNVAKVNLYARKVADNALKAKDYNALSNGYTALSVAYEYNYTASKNKAELDSVLFYLNKAEALYQQYPGKVADHTYAIGCINMANYYLRYFPENDQLARNNGILYANKARSVLKNSLRNQQIIASSLGILSEYARREGDLGLMETYLLQAHEVMKTEKDPSYYTLINVVQALADMYEKKGEYPKALSFQKLITEYNNKSFNKEQATNAQKLEIQYETEKKNNEMLVLRERESSRRLEAVLYGCIAVALLIGLIFLFRSYHFKLRYSIQLEKQLKLEKQESEMRVRLETEERARLKAEQRLMETEQEQLKKEVMANVLQIDHKNQMLHNIKAQLTDHDSINMQKILRSESMLDLNFEQAKLQIQQVHPGFFQLLTERAQQKLTPLDLKLCACLHLNMDTRQIAQLMHVEAKSVRMSRYRIKQKLGLSKEDDLNIFIQQLGKNLTSATLS</sequence>
<dbReference type="SUPFAM" id="SSF46894">
    <property type="entry name" value="C-terminal effector domain of the bipartite response regulators"/>
    <property type="match status" value="1"/>
</dbReference>
<keyword evidence="3" id="KW-0732">Signal</keyword>
<evidence type="ECO:0008006" key="6">
    <source>
        <dbReference type="Google" id="ProtNLM"/>
    </source>
</evidence>
<dbReference type="Proteomes" id="UP000184287">
    <property type="component" value="Unassembled WGS sequence"/>
</dbReference>
<feature type="chain" id="PRO_5012024942" description="Regulatory protein, luxR family" evidence="3">
    <location>
        <begin position="24"/>
        <end position="627"/>
    </location>
</feature>